<evidence type="ECO:0000313" key="4">
    <source>
        <dbReference type="Proteomes" id="UP000230750"/>
    </source>
</evidence>
<comment type="similarity">
    <text evidence="1">Belongs to the peptidase M14 family.</text>
</comment>
<dbReference type="EMBL" id="MRZV01002701">
    <property type="protein sequence ID" value="PIK33194.1"/>
    <property type="molecule type" value="Genomic_DNA"/>
</dbReference>
<comment type="caution">
    <text evidence="3">The sequence shown here is derived from an EMBL/GenBank/DDBJ whole genome shotgun (WGS) entry which is preliminary data.</text>
</comment>
<dbReference type="Pfam" id="PF00246">
    <property type="entry name" value="Peptidase_M14"/>
    <property type="match status" value="1"/>
</dbReference>
<dbReference type="Proteomes" id="UP000230750">
    <property type="component" value="Unassembled WGS sequence"/>
</dbReference>
<dbReference type="InterPro" id="IPR000834">
    <property type="entry name" value="Peptidase_M14"/>
</dbReference>
<dbReference type="OrthoDB" id="3626597at2759"/>
<reference evidence="3 4" key="1">
    <citation type="journal article" date="2017" name="PLoS Biol.">
        <title>The sea cucumber genome provides insights into morphological evolution and visceral regeneration.</title>
        <authorList>
            <person name="Zhang X."/>
            <person name="Sun L."/>
            <person name="Yuan J."/>
            <person name="Sun Y."/>
            <person name="Gao Y."/>
            <person name="Zhang L."/>
            <person name="Li S."/>
            <person name="Dai H."/>
            <person name="Hamel J.F."/>
            <person name="Liu C."/>
            <person name="Yu Y."/>
            <person name="Liu S."/>
            <person name="Lin W."/>
            <person name="Guo K."/>
            <person name="Jin S."/>
            <person name="Xu P."/>
            <person name="Storey K.B."/>
            <person name="Huan P."/>
            <person name="Zhang T."/>
            <person name="Zhou Y."/>
            <person name="Zhang J."/>
            <person name="Lin C."/>
            <person name="Li X."/>
            <person name="Xing L."/>
            <person name="Huo D."/>
            <person name="Sun M."/>
            <person name="Wang L."/>
            <person name="Mercier A."/>
            <person name="Li F."/>
            <person name="Yang H."/>
            <person name="Xiang J."/>
        </authorList>
    </citation>
    <scope>NUCLEOTIDE SEQUENCE [LARGE SCALE GENOMIC DNA]</scope>
    <source>
        <strain evidence="3">Shaxun</strain>
        <tissue evidence="3">Muscle</tissue>
    </source>
</reference>
<dbReference type="GO" id="GO:0004181">
    <property type="term" value="F:metallocarboxypeptidase activity"/>
    <property type="evidence" value="ECO:0007669"/>
    <property type="project" value="InterPro"/>
</dbReference>
<gene>
    <name evidence="3" type="ORF">BSL78_29994</name>
</gene>
<name>A0A2G8JBT3_STIJA</name>
<proteinExistence type="inferred from homology"/>
<organism evidence="3 4">
    <name type="scientific">Stichopus japonicus</name>
    <name type="common">Sea cucumber</name>
    <dbReference type="NCBI Taxonomy" id="307972"/>
    <lineage>
        <taxon>Eukaryota</taxon>
        <taxon>Metazoa</taxon>
        <taxon>Echinodermata</taxon>
        <taxon>Eleutherozoa</taxon>
        <taxon>Echinozoa</taxon>
        <taxon>Holothuroidea</taxon>
        <taxon>Aspidochirotacea</taxon>
        <taxon>Aspidochirotida</taxon>
        <taxon>Stichopodidae</taxon>
        <taxon>Apostichopus</taxon>
    </lineage>
</organism>
<protein>
    <submittedName>
        <fullName evidence="3">Putative carboxypeptidase B</fullName>
    </submittedName>
</protein>
<dbReference type="AlphaFoldDB" id="A0A2G8JBT3"/>
<dbReference type="GO" id="GO:0006508">
    <property type="term" value="P:proteolysis"/>
    <property type="evidence" value="ECO:0007669"/>
    <property type="project" value="InterPro"/>
</dbReference>
<keyword evidence="4" id="KW-1185">Reference proteome</keyword>
<feature type="domain" description="Peptidase M14" evidence="2">
    <location>
        <begin position="28"/>
        <end position="76"/>
    </location>
</feature>
<sequence>CCARRRPGFRSKTCRLFRRRNSCERMDSPATVMFFTGKLLEMYNNGDADARRVLGMFDLHIVPSLNGDGYVFTWTDIQFVLDHDSDIPDDKRDIDSDFLEDSSVFDSYLLETSGTLIRTY</sequence>
<keyword evidence="3" id="KW-0645">Protease</keyword>
<dbReference type="Gene3D" id="3.40.630.10">
    <property type="entry name" value="Zn peptidases"/>
    <property type="match status" value="1"/>
</dbReference>
<keyword evidence="3" id="KW-0378">Hydrolase</keyword>
<evidence type="ECO:0000313" key="3">
    <source>
        <dbReference type="EMBL" id="PIK33194.1"/>
    </source>
</evidence>
<accession>A0A2G8JBT3</accession>
<evidence type="ECO:0000256" key="1">
    <source>
        <dbReference type="ARBA" id="ARBA00005988"/>
    </source>
</evidence>
<feature type="non-terminal residue" evidence="3">
    <location>
        <position position="1"/>
    </location>
</feature>
<dbReference type="SUPFAM" id="SSF53187">
    <property type="entry name" value="Zn-dependent exopeptidases"/>
    <property type="match status" value="1"/>
</dbReference>
<keyword evidence="3" id="KW-0121">Carboxypeptidase</keyword>
<dbReference type="GO" id="GO:0008270">
    <property type="term" value="F:zinc ion binding"/>
    <property type="evidence" value="ECO:0007669"/>
    <property type="project" value="InterPro"/>
</dbReference>
<evidence type="ECO:0000259" key="2">
    <source>
        <dbReference type="Pfam" id="PF00246"/>
    </source>
</evidence>